<proteinExistence type="predicted"/>
<dbReference type="EMBL" id="JRQI01000006">
    <property type="protein sequence ID" value="KGK59404.1"/>
    <property type="molecule type" value="Genomic_DNA"/>
</dbReference>
<dbReference type="AlphaFoldDB" id="A0AB34PD77"/>
<evidence type="ECO:0000313" key="1">
    <source>
        <dbReference type="EMBL" id="KGK59404.1"/>
    </source>
</evidence>
<reference evidence="1 2" key="1">
    <citation type="submission" date="2014-10" db="EMBL/GenBank/DDBJ databases">
        <title>Genome sequence of a Xanthomonas strain that is pathogenic on beans.</title>
        <authorList>
            <person name="Aritua V."/>
            <person name="Sapp M."/>
            <person name="Harrison J."/>
            <person name="Smith J."/>
            <person name="Studholme D."/>
        </authorList>
    </citation>
    <scope>NUCLEOTIDE SEQUENCE [LARGE SCALE GENOMIC DNA]</scope>
    <source>
        <strain evidence="1 2">Nyagatare</strain>
    </source>
</reference>
<name>A0AB34PD77_9XANT</name>
<accession>A0AB34PD77</accession>
<dbReference type="Gene3D" id="3.10.170.10">
    <property type="match status" value="1"/>
</dbReference>
<evidence type="ECO:0008006" key="3">
    <source>
        <dbReference type="Google" id="ProtNLM"/>
    </source>
</evidence>
<comment type="caution">
    <text evidence="1">The sequence shown here is derived from an EMBL/GenBank/DDBJ whole genome shotgun (WGS) entry which is preliminary data.</text>
</comment>
<sequence>MSAFVSPRRAGVLPPYLPDQGAQAARQHARRCALLSRQVTATRRQHHALGLPAPPGGAATPTAVQRWVSDARQGSTLPGTLTPDEGAAATADNVEGGTGSPQARAVQQAWRAVGVCA</sequence>
<evidence type="ECO:0000313" key="2">
    <source>
        <dbReference type="Proteomes" id="UP000029879"/>
    </source>
</evidence>
<gene>
    <name evidence="1" type="ORF">NC00_02250</name>
</gene>
<dbReference type="Proteomes" id="UP000029879">
    <property type="component" value="Unassembled WGS sequence"/>
</dbReference>
<protein>
    <recommendedName>
        <fullName evidence="3">Transposase</fullName>
    </recommendedName>
</protein>
<organism evidence="1 2">
    <name type="scientific">Xanthomonas cannabis pv. phaseoli</name>
    <dbReference type="NCBI Taxonomy" id="1885902"/>
    <lineage>
        <taxon>Bacteria</taxon>
        <taxon>Pseudomonadati</taxon>
        <taxon>Pseudomonadota</taxon>
        <taxon>Gammaproteobacteria</taxon>
        <taxon>Lysobacterales</taxon>
        <taxon>Lysobacteraceae</taxon>
        <taxon>Xanthomonas</taxon>
    </lineage>
</organism>